<dbReference type="AlphaFoldDB" id="A0AAV7TQH4"/>
<protein>
    <submittedName>
        <fullName evidence="2">Uncharacterized protein</fullName>
    </submittedName>
</protein>
<sequence>MGSGAQPGFVGLAQRGYSTRVRNGGPWSQHPNLRRARRPARAPGGHGRMDWLGRRSAGPLCLARGSIRATEDLWAVPRRPALVPRECRESSRSILLSLGSLLAFSQEWGLAHWCFCFLRCWAPAPIGAHLSRGSRLTSAPAAARVGGQQLCREQIRSFSWGSRVEGERCPTQ</sequence>
<feature type="region of interest" description="Disordered" evidence="1">
    <location>
        <begin position="21"/>
        <end position="49"/>
    </location>
</feature>
<reference evidence="2" key="1">
    <citation type="journal article" date="2022" name="bioRxiv">
        <title>Sequencing and chromosome-scale assembly of the giantPleurodeles waltlgenome.</title>
        <authorList>
            <person name="Brown T."/>
            <person name="Elewa A."/>
            <person name="Iarovenko S."/>
            <person name="Subramanian E."/>
            <person name="Araus A.J."/>
            <person name="Petzold A."/>
            <person name="Susuki M."/>
            <person name="Suzuki K.-i.T."/>
            <person name="Hayashi T."/>
            <person name="Toyoda A."/>
            <person name="Oliveira C."/>
            <person name="Osipova E."/>
            <person name="Leigh N.D."/>
            <person name="Simon A."/>
            <person name="Yun M.H."/>
        </authorList>
    </citation>
    <scope>NUCLEOTIDE SEQUENCE</scope>
    <source>
        <strain evidence="2">20211129_DDA</strain>
        <tissue evidence="2">Liver</tissue>
    </source>
</reference>
<dbReference type="Proteomes" id="UP001066276">
    <property type="component" value="Chromosome 3_2"/>
</dbReference>
<proteinExistence type="predicted"/>
<name>A0AAV7TQH4_PLEWA</name>
<evidence type="ECO:0000313" key="2">
    <source>
        <dbReference type="EMBL" id="KAJ1178678.1"/>
    </source>
</evidence>
<gene>
    <name evidence="2" type="ORF">NDU88_003920</name>
</gene>
<dbReference type="EMBL" id="JANPWB010000006">
    <property type="protein sequence ID" value="KAJ1178678.1"/>
    <property type="molecule type" value="Genomic_DNA"/>
</dbReference>
<keyword evidence="3" id="KW-1185">Reference proteome</keyword>
<comment type="caution">
    <text evidence="2">The sequence shown here is derived from an EMBL/GenBank/DDBJ whole genome shotgun (WGS) entry which is preliminary data.</text>
</comment>
<evidence type="ECO:0000256" key="1">
    <source>
        <dbReference type="SAM" id="MobiDB-lite"/>
    </source>
</evidence>
<evidence type="ECO:0000313" key="3">
    <source>
        <dbReference type="Proteomes" id="UP001066276"/>
    </source>
</evidence>
<organism evidence="2 3">
    <name type="scientific">Pleurodeles waltl</name>
    <name type="common">Iberian ribbed newt</name>
    <dbReference type="NCBI Taxonomy" id="8319"/>
    <lineage>
        <taxon>Eukaryota</taxon>
        <taxon>Metazoa</taxon>
        <taxon>Chordata</taxon>
        <taxon>Craniata</taxon>
        <taxon>Vertebrata</taxon>
        <taxon>Euteleostomi</taxon>
        <taxon>Amphibia</taxon>
        <taxon>Batrachia</taxon>
        <taxon>Caudata</taxon>
        <taxon>Salamandroidea</taxon>
        <taxon>Salamandridae</taxon>
        <taxon>Pleurodelinae</taxon>
        <taxon>Pleurodeles</taxon>
    </lineage>
</organism>
<accession>A0AAV7TQH4</accession>